<keyword evidence="7" id="KW-1185">Reference proteome</keyword>
<dbReference type="GO" id="GO:0034058">
    <property type="term" value="P:endosomal vesicle fusion"/>
    <property type="evidence" value="ECO:0007669"/>
    <property type="project" value="TreeGrafter"/>
</dbReference>
<dbReference type="GO" id="GO:0015031">
    <property type="term" value="P:protein transport"/>
    <property type="evidence" value="ECO:0007669"/>
    <property type="project" value="UniProtKB-KW"/>
</dbReference>
<proteinExistence type="predicted"/>
<reference evidence="6 7" key="1">
    <citation type="journal article" date="2018" name="BMC Genomics">
        <title>Comparative genome analyses reveal sequence features reflecting distinct modes of host-adaptation between dicot and monocot powdery mildew.</title>
        <authorList>
            <person name="Wu Y."/>
            <person name="Ma X."/>
            <person name="Pan Z."/>
            <person name="Kale S.D."/>
            <person name="Song Y."/>
            <person name="King H."/>
            <person name="Zhang Q."/>
            <person name="Presley C."/>
            <person name="Deng X."/>
            <person name="Wei C.I."/>
            <person name="Xiao S."/>
        </authorList>
    </citation>
    <scope>NUCLEOTIDE SEQUENCE [LARGE SCALE GENOMIC DNA]</scope>
    <source>
        <strain evidence="6">UMSG3</strain>
    </source>
</reference>
<dbReference type="GO" id="GO:0006914">
    <property type="term" value="P:autophagy"/>
    <property type="evidence" value="ECO:0007669"/>
    <property type="project" value="TreeGrafter"/>
</dbReference>
<gene>
    <name evidence="6" type="ORF">GcM3_221007</name>
</gene>
<organism evidence="6 7">
    <name type="scientific">Golovinomyces cichoracearum</name>
    <dbReference type="NCBI Taxonomy" id="62708"/>
    <lineage>
        <taxon>Eukaryota</taxon>
        <taxon>Fungi</taxon>
        <taxon>Dikarya</taxon>
        <taxon>Ascomycota</taxon>
        <taxon>Pezizomycotina</taxon>
        <taxon>Leotiomycetes</taxon>
        <taxon>Erysiphales</taxon>
        <taxon>Erysiphaceae</taxon>
        <taxon>Golovinomyces</taxon>
    </lineage>
</organism>
<feature type="domain" description="CNH" evidence="5">
    <location>
        <begin position="40"/>
        <end position="463"/>
    </location>
</feature>
<keyword evidence="3" id="KW-0963">Cytoplasm</keyword>
<evidence type="ECO:0000256" key="4">
    <source>
        <dbReference type="ARBA" id="ARBA00022927"/>
    </source>
</evidence>
<keyword evidence="2" id="KW-0813">Transport</keyword>
<evidence type="ECO:0000256" key="1">
    <source>
        <dbReference type="ARBA" id="ARBA00004496"/>
    </source>
</evidence>
<keyword evidence="4" id="KW-0653">Protein transport</keyword>
<dbReference type="AlphaFoldDB" id="A0A420H6V4"/>
<dbReference type="EMBL" id="MCBQ01022160">
    <property type="protein sequence ID" value="RKF53137.1"/>
    <property type="molecule type" value="Genomic_DNA"/>
</dbReference>
<accession>A0A420H6V4</accession>
<dbReference type="GO" id="GO:0016020">
    <property type="term" value="C:membrane"/>
    <property type="evidence" value="ECO:0007669"/>
    <property type="project" value="TreeGrafter"/>
</dbReference>
<dbReference type="GO" id="GO:0005737">
    <property type="term" value="C:cytoplasm"/>
    <property type="evidence" value="ECO:0007669"/>
    <property type="project" value="UniProtKB-SubCell"/>
</dbReference>
<evidence type="ECO:0000256" key="3">
    <source>
        <dbReference type="ARBA" id="ARBA00022490"/>
    </source>
</evidence>
<name>A0A420H6V4_9PEZI</name>
<evidence type="ECO:0000259" key="5">
    <source>
        <dbReference type="PROSITE" id="PS50219"/>
    </source>
</evidence>
<dbReference type="PANTHER" id="PTHR12894:SF27">
    <property type="entry name" value="TRANSFORMING GROWTH FACTOR-BETA RECEPTOR-ASSOCIATED PROTEIN 1"/>
    <property type="match status" value="1"/>
</dbReference>
<comment type="caution">
    <text evidence="6">The sequence shown here is derived from an EMBL/GenBank/DDBJ whole genome shotgun (WGS) entry which is preliminary data.</text>
</comment>
<dbReference type="InterPro" id="IPR001180">
    <property type="entry name" value="CNH_dom"/>
</dbReference>
<keyword evidence="6" id="KW-0675">Receptor</keyword>
<dbReference type="InterPro" id="IPR032914">
    <property type="entry name" value="Vam6/VPS39/TRAP1"/>
</dbReference>
<dbReference type="Proteomes" id="UP000283383">
    <property type="component" value="Unassembled WGS sequence"/>
</dbReference>
<dbReference type="STRING" id="62708.A0A420H6V4"/>
<protein>
    <submittedName>
        <fullName evidence="6">Transforming growth factor-beta receptor-associated protein 1-like protein</fullName>
    </submittedName>
</protein>
<dbReference type="PROSITE" id="PS50219">
    <property type="entry name" value="CNH"/>
    <property type="match status" value="1"/>
</dbReference>
<dbReference type="PANTHER" id="PTHR12894">
    <property type="entry name" value="CNH DOMAIN CONTAINING"/>
    <property type="match status" value="1"/>
</dbReference>
<evidence type="ECO:0000256" key="2">
    <source>
        <dbReference type="ARBA" id="ARBA00022448"/>
    </source>
</evidence>
<evidence type="ECO:0000313" key="7">
    <source>
        <dbReference type="Proteomes" id="UP000283383"/>
    </source>
</evidence>
<evidence type="ECO:0000313" key="6">
    <source>
        <dbReference type="EMBL" id="RKF53137.1"/>
    </source>
</evidence>
<sequence>MNPRSTDKTRVTESLDLETGPYVLRTLIANLPLSVEGEDDIHITCVEFLEKNLYIGTSASNVLHYVQIPPDQADLTCSPSYILASRILPTFHKPQTNDRPGVQQILLLPNVSKACVLCNWTVTFYSLPELSPVFGNTQIRPCNWIGGIDLNLDPKKDLRDSKSPSVTVLVSLNKKIRVIKISETPRSLKTIDFSRSIISVRRDSYACVADEQSYALLDVDRLMKIPLFAISSSNDSQSVNTTFLTEEIPASNDGRMQKGISFIQDTTQSLSITQAQSRGTSFGTFMGIGSFTSSSNNTSLVNNFQETKEENLGQSTPTAIADLPQSCQAQSNNSTKLSQPYSSEIAEQNLSLQESSKSSNFLKPHIVSPTPQEFLLVTGTGQLDPGVGIFVNLEGDPTRSTLEFDKYPHEIVVDGQGLGIDPTPRTVDEENEGYILASMTRNNSSYGIEVQRWDLDPGDSKNIKYWLDIPYESQEGNSSASTGLRSMLDTGEVHFGEVVDKLSLKRFRPLNYSFTTTDNSESRLINVNNSGRNESPKKMCVERLQSKIYINCTRNLDDQRFEEEHQFSQKYGLARSRIVAWSGNNIWWVVRNPLILQFDSVSGYSYPNNKINNSIYREQLVTLINEIRGRLARNEIEYLSLGYLLQRAGLSFFLNSLDPDGDLTPELERRITEEALLEGGLDPRVVLSTIPYLRNEVDEGKCGIWIHGGIKDIVDNFIIGSASKIAEEMEITMMSEQILRSLKRYLTAWRQKKGFGSIAYENELSKSVDAGLLVVLLRLDRLTSINLEESKSVRSELCDIIDQGVDCFDRAVTLLDAENRLYLLSRLYQSHRMSGKVLETWRRILEGEADIGGDFVEGEQKVYDYLLTIRNISLIQEYGVWLAARNPKLGVQIFAEDHNHVKFDPEKVLKILRQEATGAVKEYLEYLVFHKNQVEYINELINYYLDIVTRKLDESIEAKLILEQSYESYRALRPPKPTYHQFITENSIDEEWWRSRLRLLHLLGSGQDSTSKYDFKAALARIEPYSQELIPELIVLDGRHANHEKALRLLIHGLGDYDTAVNYCLLGGSGIYHPVSGNNMQDNSPTRDQKERLFSTLLSEILRIQDVSSCIELASNLLEDFGGWFDVEYVLNLIPETWSVDLISRFLTRAIGKIVRERNETMIVKALSGEENLKVFTELIDKINESGYSIET</sequence>
<comment type="subcellular location">
    <subcellularLocation>
        <location evidence="1">Cytoplasm</location>
    </subcellularLocation>
</comment>